<name>A0ABU7TXN9_9HYPH</name>
<proteinExistence type="predicted"/>
<evidence type="ECO:0000256" key="1">
    <source>
        <dbReference type="SAM" id="MobiDB-lite"/>
    </source>
</evidence>
<protein>
    <submittedName>
        <fullName evidence="2">Uncharacterized protein</fullName>
    </submittedName>
</protein>
<evidence type="ECO:0000313" key="3">
    <source>
        <dbReference type="Proteomes" id="UP001355206"/>
    </source>
</evidence>
<accession>A0ABU7TXN9</accession>
<keyword evidence="3" id="KW-1185">Reference proteome</keyword>
<feature type="region of interest" description="Disordered" evidence="1">
    <location>
        <begin position="1"/>
        <end position="24"/>
    </location>
</feature>
<dbReference type="Gene3D" id="2.60.40.2420">
    <property type="match status" value="1"/>
</dbReference>
<dbReference type="Proteomes" id="UP001355206">
    <property type="component" value="Unassembled WGS sequence"/>
</dbReference>
<dbReference type="NCBIfam" id="NF041112">
    <property type="entry name" value="chap_CsgH_alph"/>
    <property type="match status" value="1"/>
</dbReference>
<dbReference type="EMBL" id="MLCA01000015">
    <property type="protein sequence ID" value="MEE7494126.1"/>
    <property type="molecule type" value="Genomic_DNA"/>
</dbReference>
<organism evidence="2 3">
    <name type="scientific">Methylobacterium oryzae</name>
    <dbReference type="NCBI Taxonomy" id="334852"/>
    <lineage>
        <taxon>Bacteria</taxon>
        <taxon>Pseudomonadati</taxon>
        <taxon>Pseudomonadota</taxon>
        <taxon>Alphaproteobacteria</taxon>
        <taxon>Hyphomicrobiales</taxon>
        <taxon>Methylobacteriaceae</taxon>
        <taxon>Methylobacterium</taxon>
    </lineage>
</organism>
<sequence>MVRKADPAGTATMQQGGGFDLADGGTREVGKLTISVRPDGQLSVDASVQVDGRKIGCAYDSTQDL</sequence>
<gene>
    <name evidence="2" type="ORF">MOTC310_28390</name>
</gene>
<comment type="caution">
    <text evidence="2">The sequence shown here is derived from an EMBL/GenBank/DDBJ whole genome shotgun (WGS) entry which is preliminary data.</text>
</comment>
<reference evidence="2 3" key="1">
    <citation type="journal article" date="2012" name="Genet. Mol. Biol.">
        <title>Analysis of 16S rRNA and mxaF genes revealing insights into Methylobacterium niche-specific plant association.</title>
        <authorList>
            <person name="Dourado M.N."/>
            <person name="Andreote F.D."/>
            <person name="Dini-Andreote F."/>
            <person name="Conti R."/>
            <person name="Araujo J.M."/>
            <person name="Araujo W.L."/>
        </authorList>
    </citation>
    <scope>NUCLEOTIDE SEQUENCE [LARGE SCALE GENOMIC DNA]</scope>
    <source>
        <strain evidence="2 3">TC3-10</strain>
    </source>
</reference>
<dbReference type="InterPro" id="IPR047726">
    <property type="entry name" value="CsgH_dom"/>
</dbReference>
<dbReference type="InterPro" id="IPR053722">
    <property type="entry name" value="Curli_assembly_CsgC/AgfC"/>
</dbReference>
<evidence type="ECO:0000313" key="2">
    <source>
        <dbReference type="EMBL" id="MEE7494126.1"/>
    </source>
</evidence>